<sequence length="130" mass="14943">MKEKCNGYTKYPKIKVRTAEIYHFQSETESYLMKETLSYFFISRLINYMKIAENQNLPSVTDKNANLIENGRTKRDYKDNLHCMQPFSGRCSRMLRNIGSIIATTASRLFGSSTSVGLRSQVAFGEMDTD</sequence>
<evidence type="ECO:0000313" key="1">
    <source>
        <dbReference type="EMBL" id="KRY31993.1"/>
    </source>
</evidence>
<accession>A0A0V1B4X1</accession>
<evidence type="ECO:0000313" key="2">
    <source>
        <dbReference type="Proteomes" id="UP000054776"/>
    </source>
</evidence>
<reference evidence="1 2" key="1">
    <citation type="submission" date="2015-01" db="EMBL/GenBank/DDBJ databases">
        <title>Evolution of Trichinella species and genotypes.</title>
        <authorList>
            <person name="Korhonen P.K."/>
            <person name="Edoardo P."/>
            <person name="Giuseppe L.R."/>
            <person name="Gasser R.B."/>
        </authorList>
    </citation>
    <scope>NUCLEOTIDE SEQUENCE [LARGE SCALE GENOMIC DNA]</scope>
    <source>
        <strain evidence="1">ISS3</strain>
    </source>
</reference>
<comment type="caution">
    <text evidence="1">The sequence shown here is derived from an EMBL/GenBank/DDBJ whole genome shotgun (WGS) entry which is preliminary data.</text>
</comment>
<name>A0A0V1B4X1_TRISP</name>
<organism evidence="1 2">
    <name type="scientific">Trichinella spiralis</name>
    <name type="common">Trichina worm</name>
    <dbReference type="NCBI Taxonomy" id="6334"/>
    <lineage>
        <taxon>Eukaryota</taxon>
        <taxon>Metazoa</taxon>
        <taxon>Ecdysozoa</taxon>
        <taxon>Nematoda</taxon>
        <taxon>Enoplea</taxon>
        <taxon>Dorylaimia</taxon>
        <taxon>Trichinellida</taxon>
        <taxon>Trichinellidae</taxon>
        <taxon>Trichinella</taxon>
    </lineage>
</organism>
<dbReference type="EMBL" id="JYDH01000107">
    <property type="protein sequence ID" value="KRY31993.1"/>
    <property type="molecule type" value="Genomic_DNA"/>
</dbReference>
<proteinExistence type="predicted"/>
<dbReference type="AlphaFoldDB" id="A0A0V1B4X1"/>
<dbReference type="InParanoid" id="A0A0V1B4X1"/>
<keyword evidence="2" id="KW-1185">Reference proteome</keyword>
<protein>
    <submittedName>
        <fullName evidence="1">Uncharacterized protein</fullName>
    </submittedName>
</protein>
<dbReference type="Proteomes" id="UP000054776">
    <property type="component" value="Unassembled WGS sequence"/>
</dbReference>
<gene>
    <name evidence="1" type="ORF">T01_9548</name>
</gene>